<protein>
    <recommendedName>
        <fullName evidence="4">Maltose/galactoside acetyltransferase domain-containing protein</fullName>
    </recommendedName>
</protein>
<proteinExistence type="inferred from homology"/>
<feature type="domain" description="Maltose/galactoside acetyltransferase" evidence="4">
    <location>
        <begin position="14"/>
        <end position="50"/>
    </location>
</feature>
<evidence type="ECO:0000259" key="4">
    <source>
        <dbReference type="Pfam" id="PF12464"/>
    </source>
</evidence>
<dbReference type="AlphaFoldDB" id="A0A810Q3D7"/>
<dbReference type="KEGG" id="vcop:MM50RIKEN_22670"/>
<name>A0A810Q3D7_9FIRM</name>
<accession>A0A810Q3D7</accession>
<feature type="region of interest" description="Disordered" evidence="3">
    <location>
        <begin position="1"/>
        <end position="23"/>
    </location>
</feature>
<keyword evidence="6" id="KW-1185">Reference proteome</keyword>
<evidence type="ECO:0000256" key="1">
    <source>
        <dbReference type="ARBA" id="ARBA00007274"/>
    </source>
</evidence>
<dbReference type="GO" id="GO:0016407">
    <property type="term" value="F:acetyltransferase activity"/>
    <property type="evidence" value="ECO:0007669"/>
    <property type="project" value="InterPro"/>
</dbReference>
<evidence type="ECO:0000256" key="2">
    <source>
        <dbReference type="ARBA" id="ARBA00022679"/>
    </source>
</evidence>
<keyword evidence="2" id="KW-0808">Transferase</keyword>
<dbReference type="EMBL" id="AP023418">
    <property type="protein sequence ID" value="BCK82504.1"/>
    <property type="molecule type" value="Genomic_DNA"/>
</dbReference>
<dbReference type="Proteomes" id="UP000681035">
    <property type="component" value="Chromosome"/>
</dbReference>
<dbReference type="RefSeq" id="WP_228298395.1">
    <property type="nucleotide sequence ID" value="NZ_AP023418.1"/>
</dbReference>
<reference evidence="5" key="1">
    <citation type="submission" date="2020-09" db="EMBL/GenBank/DDBJ databases">
        <title>New species isolated from human feces.</title>
        <authorList>
            <person name="Kitahara M."/>
            <person name="Shigeno Y."/>
            <person name="Shime M."/>
            <person name="Matsumoto Y."/>
            <person name="Nakamura S."/>
            <person name="Motooka D."/>
            <person name="Fukuoka S."/>
            <person name="Nishikawa H."/>
            <person name="Benno Y."/>
        </authorList>
    </citation>
    <scope>NUCLEOTIDE SEQUENCE</scope>
    <source>
        <strain evidence="5">MM50</strain>
    </source>
</reference>
<sequence length="51" mass="5847">MSQNDRKGKNAEQMLHDANDAKELSDDLARTKDLCYDYNQLCPSDEEGKQN</sequence>
<comment type="similarity">
    <text evidence="1">Belongs to the transferase hexapeptide repeat family.</text>
</comment>
<gene>
    <name evidence="5" type="ORF">MM50RIKEN_22670</name>
</gene>
<organism evidence="5 6">
    <name type="scientific">Vescimonas coprocola</name>
    <dbReference type="NCBI Taxonomy" id="2714355"/>
    <lineage>
        <taxon>Bacteria</taxon>
        <taxon>Bacillati</taxon>
        <taxon>Bacillota</taxon>
        <taxon>Clostridia</taxon>
        <taxon>Eubacteriales</taxon>
        <taxon>Oscillospiraceae</taxon>
        <taxon>Vescimonas</taxon>
    </lineage>
</organism>
<evidence type="ECO:0000256" key="3">
    <source>
        <dbReference type="SAM" id="MobiDB-lite"/>
    </source>
</evidence>
<dbReference type="Pfam" id="PF12464">
    <property type="entry name" value="Mac"/>
    <property type="match status" value="1"/>
</dbReference>
<evidence type="ECO:0000313" key="5">
    <source>
        <dbReference type="EMBL" id="BCK82504.1"/>
    </source>
</evidence>
<evidence type="ECO:0000313" key="6">
    <source>
        <dbReference type="Proteomes" id="UP000681035"/>
    </source>
</evidence>
<dbReference type="InterPro" id="IPR024688">
    <property type="entry name" value="Mac_dom"/>
</dbReference>